<dbReference type="SUPFAM" id="SSF51905">
    <property type="entry name" value="FAD/NAD(P)-binding domain"/>
    <property type="match status" value="1"/>
</dbReference>
<dbReference type="GO" id="GO:0004729">
    <property type="term" value="F:oxygen-dependent protoporphyrinogen oxidase activity"/>
    <property type="evidence" value="ECO:0007669"/>
    <property type="project" value="UniProtKB-UniRule"/>
</dbReference>
<proteinExistence type="inferred from homology"/>
<feature type="domain" description="Amine oxidase" evidence="12">
    <location>
        <begin position="13"/>
        <end position="346"/>
    </location>
</feature>
<evidence type="ECO:0000256" key="11">
    <source>
        <dbReference type="RuleBase" id="RU367069"/>
    </source>
</evidence>
<gene>
    <name evidence="13" type="ORF">BDN70DRAFT_807715</name>
</gene>
<dbReference type="SUPFAM" id="SSF54373">
    <property type="entry name" value="FAD-linked reductases, C-terminal domain"/>
    <property type="match status" value="1"/>
</dbReference>
<dbReference type="NCBIfam" id="TIGR00562">
    <property type="entry name" value="proto_IX_ox"/>
    <property type="match status" value="1"/>
</dbReference>
<dbReference type="Pfam" id="PF01593">
    <property type="entry name" value="Amino_oxidase"/>
    <property type="match status" value="1"/>
</dbReference>
<evidence type="ECO:0000313" key="14">
    <source>
        <dbReference type="Proteomes" id="UP000807469"/>
    </source>
</evidence>
<dbReference type="EMBL" id="MU155222">
    <property type="protein sequence ID" value="KAF9478988.1"/>
    <property type="molecule type" value="Genomic_DNA"/>
</dbReference>
<evidence type="ECO:0000256" key="1">
    <source>
        <dbReference type="ARBA" id="ARBA00002600"/>
    </source>
</evidence>
<keyword evidence="8 11" id="KW-0350">Heme biosynthesis</keyword>
<evidence type="ECO:0000256" key="3">
    <source>
        <dbReference type="ARBA" id="ARBA00010551"/>
    </source>
</evidence>
<dbReference type="InterPro" id="IPR004572">
    <property type="entry name" value="Protoporphyrinogen_oxidase"/>
</dbReference>
<dbReference type="EC" id="1.3.3.4" evidence="4 11"/>
<evidence type="ECO:0000256" key="2">
    <source>
        <dbReference type="ARBA" id="ARBA00005073"/>
    </source>
</evidence>
<keyword evidence="7 11" id="KW-0560">Oxidoreductase</keyword>
<evidence type="ECO:0000256" key="9">
    <source>
        <dbReference type="ARBA" id="ARBA00023244"/>
    </source>
</evidence>
<dbReference type="InterPro" id="IPR050464">
    <property type="entry name" value="Zeta_carotene_desat/Oxidored"/>
</dbReference>
<organism evidence="13 14">
    <name type="scientific">Pholiota conissans</name>
    <dbReference type="NCBI Taxonomy" id="109636"/>
    <lineage>
        <taxon>Eukaryota</taxon>
        <taxon>Fungi</taxon>
        <taxon>Dikarya</taxon>
        <taxon>Basidiomycota</taxon>
        <taxon>Agaricomycotina</taxon>
        <taxon>Agaricomycetes</taxon>
        <taxon>Agaricomycetidae</taxon>
        <taxon>Agaricales</taxon>
        <taxon>Agaricineae</taxon>
        <taxon>Strophariaceae</taxon>
        <taxon>Pholiota</taxon>
    </lineage>
</organism>
<dbReference type="OrthoDB" id="438553at2759"/>
<name>A0A9P6D0T9_9AGAR</name>
<keyword evidence="6 11" id="KW-0274">FAD</keyword>
<dbReference type="PANTHER" id="PTHR42923">
    <property type="entry name" value="PROTOPORPHYRINOGEN OXIDASE"/>
    <property type="match status" value="1"/>
</dbReference>
<dbReference type="GO" id="GO:0005743">
    <property type="term" value="C:mitochondrial inner membrane"/>
    <property type="evidence" value="ECO:0007669"/>
    <property type="project" value="UniProtKB-SubCell"/>
</dbReference>
<evidence type="ECO:0000256" key="5">
    <source>
        <dbReference type="ARBA" id="ARBA00022630"/>
    </source>
</evidence>
<evidence type="ECO:0000256" key="8">
    <source>
        <dbReference type="ARBA" id="ARBA00023133"/>
    </source>
</evidence>
<dbReference type="Proteomes" id="UP000807469">
    <property type="component" value="Unassembled WGS sequence"/>
</dbReference>
<evidence type="ECO:0000256" key="7">
    <source>
        <dbReference type="ARBA" id="ARBA00023002"/>
    </source>
</evidence>
<keyword evidence="5 11" id="KW-0285">Flavoprotein</keyword>
<dbReference type="Gene3D" id="3.50.50.60">
    <property type="entry name" value="FAD/NAD(P)-binding domain"/>
    <property type="match status" value="1"/>
</dbReference>
<protein>
    <recommendedName>
        <fullName evidence="4 11">Protoporphyrinogen oxidase</fullName>
        <ecNumber evidence="4 11">1.3.3.4</ecNumber>
    </recommendedName>
</protein>
<evidence type="ECO:0000259" key="12">
    <source>
        <dbReference type="Pfam" id="PF01593"/>
    </source>
</evidence>
<comment type="catalytic activity">
    <reaction evidence="10 11">
        <text>protoporphyrinogen IX + 3 O2 = protoporphyrin IX + 3 H2O2</text>
        <dbReference type="Rhea" id="RHEA:25576"/>
        <dbReference type="ChEBI" id="CHEBI:15379"/>
        <dbReference type="ChEBI" id="CHEBI:16240"/>
        <dbReference type="ChEBI" id="CHEBI:57306"/>
        <dbReference type="ChEBI" id="CHEBI:57307"/>
        <dbReference type="EC" id="1.3.3.4"/>
    </reaction>
</comment>
<dbReference type="PANTHER" id="PTHR42923:SF3">
    <property type="entry name" value="PROTOPORPHYRINOGEN OXIDASE"/>
    <property type="match status" value="1"/>
</dbReference>
<comment type="pathway">
    <text evidence="2 11">Porphyrin-containing compound metabolism; protoporphyrin-IX biosynthesis; protoporphyrin-IX from protoporphyrinogen-IX: step 1/1.</text>
</comment>
<evidence type="ECO:0000256" key="4">
    <source>
        <dbReference type="ARBA" id="ARBA00012867"/>
    </source>
</evidence>
<evidence type="ECO:0000313" key="13">
    <source>
        <dbReference type="EMBL" id="KAF9478988.1"/>
    </source>
</evidence>
<dbReference type="GO" id="GO:0006782">
    <property type="term" value="P:protoporphyrinogen IX biosynthetic process"/>
    <property type="evidence" value="ECO:0007669"/>
    <property type="project" value="UniProtKB-UniRule"/>
</dbReference>
<comment type="caution">
    <text evidence="13">The sequence shown here is derived from an EMBL/GenBank/DDBJ whole genome shotgun (WGS) entry which is preliminary data.</text>
</comment>
<sequence length="525" mass="57429">MPPARIAVLGGGLTGLSSAFHLSRRYPKAEIFLLDREAQLGGWVRSERVKLPISGASVVLEGGPRTLRPNSKSVLELVNLLKLEDKIITVSKSAPPARNRFLYIPKSDTFRFHGLTRLGLSISPLLLFMAGSLLLEPFKRRNREANLQDESFDAFLTRRFNPTFARIFGSALLHGIYASDSRKVSVRAAFPTLWNIEDRGKGSLVRGMLRNSLTPDAPKDTTSTDDEYQLGKVLEMMRDVSVYSFRDGMQTLTKALEDHLQSTPNVSILKNAEVSRLNPLENHSFEISHTGGESLRVTHVASALPLPVLKHILGSGDQTSVSHLTANPITSVNVVNLVFPCPPSQIHPEGFGYLIPRPSEGYSSAPSPGILGVVFDSCSLHDQDIPRTDNYYKESSFTKLTIMTGGPYLSLPLPPHLSSSSSTGIPPFICSLLDKLQIHLRGSSKGPIPNPIYWRIWQNRDCIPTLLPGHLQRIAEMQAGLKGKGQNDYWGGRLAVVGAGVGGVSMGDCVEAGRRVGRDWADVGL</sequence>
<comment type="cofactor">
    <cofactor evidence="11">
        <name>FAD</name>
        <dbReference type="ChEBI" id="CHEBI:57692"/>
    </cofactor>
    <text evidence="11">Binds 1 FAD per subunit.</text>
</comment>
<evidence type="ECO:0000256" key="10">
    <source>
        <dbReference type="ARBA" id="ARBA00047554"/>
    </source>
</evidence>
<accession>A0A9P6D0T9</accession>
<dbReference type="AlphaFoldDB" id="A0A9P6D0T9"/>
<keyword evidence="9 11" id="KW-0627">Porphyrin biosynthesis</keyword>
<keyword evidence="14" id="KW-1185">Reference proteome</keyword>
<comment type="subcellular location">
    <subcellularLocation>
        <location evidence="11">Mitochondrion inner membrane</location>
    </subcellularLocation>
</comment>
<comment type="function">
    <text evidence="1 11">Catalyzes the 6-electron oxidation of protoporphyrinogen-IX to form protoporphyrin-IX.</text>
</comment>
<dbReference type="InterPro" id="IPR002937">
    <property type="entry name" value="Amino_oxidase"/>
</dbReference>
<reference evidence="13" key="1">
    <citation type="submission" date="2020-11" db="EMBL/GenBank/DDBJ databases">
        <authorList>
            <consortium name="DOE Joint Genome Institute"/>
            <person name="Ahrendt S."/>
            <person name="Riley R."/>
            <person name="Andreopoulos W."/>
            <person name="Labutti K."/>
            <person name="Pangilinan J."/>
            <person name="Ruiz-Duenas F.J."/>
            <person name="Barrasa J.M."/>
            <person name="Sanchez-Garcia M."/>
            <person name="Camarero S."/>
            <person name="Miyauchi S."/>
            <person name="Serrano A."/>
            <person name="Linde D."/>
            <person name="Babiker R."/>
            <person name="Drula E."/>
            <person name="Ayuso-Fernandez I."/>
            <person name="Pacheco R."/>
            <person name="Padilla G."/>
            <person name="Ferreira P."/>
            <person name="Barriuso J."/>
            <person name="Kellner H."/>
            <person name="Castanera R."/>
            <person name="Alfaro M."/>
            <person name="Ramirez L."/>
            <person name="Pisabarro A.G."/>
            <person name="Kuo A."/>
            <person name="Tritt A."/>
            <person name="Lipzen A."/>
            <person name="He G."/>
            <person name="Yan M."/>
            <person name="Ng V."/>
            <person name="Cullen D."/>
            <person name="Martin F."/>
            <person name="Rosso M.-N."/>
            <person name="Henrissat B."/>
            <person name="Hibbett D."/>
            <person name="Martinez A.T."/>
            <person name="Grigoriev I.V."/>
        </authorList>
    </citation>
    <scope>NUCLEOTIDE SEQUENCE</scope>
    <source>
        <strain evidence="13">CIRM-BRFM 674</strain>
    </source>
</reference>
<evidence type="ECO:0000256" key="6">
    <source>
        <dbReference type="ARBA" id="ARBA00022827"/>
    </source>
</evidence>
<dbReference type="InterPro" id="IPR036188">
    <property type="entry name" value="FAD/NAD-bd_sf"/>
</dbReference>
<comment type="similarity">
    <text evidence="3 11">Belongs to the protoporphyrinogen/coproporphyrinogen oxidase family. Protoporphyrinogen oxidase subfamily.</text>
</comment>